<sequence>MTTFDSDPILELTEYEAWAKLASVTLGRLATSVAGQPEIFPVNFVVQRHTIVLRTAEGTKLLSALINQCVAFEADDHDVYEGWSVIVKGQARVLDDATDIAEAERAQVMPWIPTVKRRFLRITPSAISGRRFRFGGEPDDWSDPS</sequence>
<keyword evidence="2" id="KW-1185">Reference proteome</keyword>
<name>A0A502E8E8_9MYCO</name>
<dbReference type="Pfam" id="PF12900">
    <property type="entry name" value="Pyridox_ox_2"/>
    <property type="match status" value="1"/>
</dbReference>
<dbReference type="AlphaFoldDB" id="A0A502E8E8"/>
<dbReference type="OrthoDB" id="7062584at2"/>
<dbReference type="InterPro" id="IPR012349">
    <property type="entry name" value="Split_barrel_FMN-bd"/>
</dbReference>
<dbReference type="RefSeq" id="WP_140693805.1">
    <property type="nucleotide sequence ID" value="NZ_RCZG01000007.1"/>
</dbReference>
<dbReference type="SUPFAM" id="SSF50475">
    <property type="entry name" value="FMN-binding split barrel"/>
    <property type="match status" value="1"/>
</dbReference>
<dbReference type="EMBL" id="RCZG01000007">
    <property type="protein sequence ID" value="TPG32730.1"/>
    <property type="molecule type" value="Genomic_DNA"/>
</dbReference>
<dbReference type="InterPro" id="IPR024747">
    <property type="entry name" value="Pyridox_Oxase-rel"/>
</dbReference>
<protein>
    <submittedName>
        <fullName evidence="1">Pyridoxamine 5'-phosphate oxidase family protein</fullName>
    </submittedName>
</protein>
<comment type="caution">
    <text evidence="1">The sequence shown here is derived from an EMBL/GenBank/DDBJ whole genome shotgun (WGS) entry which is preliminary data.</text>
</comment>
<dbReference type="Gene3D" id="2.30.110.10">
    <property type="entry name" value="Electron Transport, Fmn-binding Protein, Chain A"/>
    <property type="match status" value="1"/>
</dbReference>
<evidence type="ECO:0000313" key="1">
    <source>
        <dbReference type="EMBL" id="TPG32730.1"/>
    </source>
</evidence>
<dbReference type="Proteomes" id="UP000320095">
    <property type="component" value="Unassembled WGS sequence"/>
</dbReference>
<reference evidence="1 2" key="1">
    <citation type="journal article" date="2019" name="Environ. Microbiol.">
        <title>Species interactions and distinct microbial communities in high Arctic permafrost affected cryosols are associated with the CH4 and CO2 gas fluxes.</title>
        <authorList>
            <person name="Altshuler I."/>
            <person name="Hamel J."/>
            <person name="Turney S."/>
            <person name="Magnuson E."/>
            <person name="Levesque R."/>
            <person name="Greer C."/>
            <person name="Whyte L.G."/>
        </authorList>
    </citation>
    <scope>NUCLEOTIDE SEQUENCE [LARGE SCALE GENOMIC DNA]</scope>
    <source>
        <strain evidence="1 2">S5.20</strain>
    </source>
</reference>
<proteinExistence type="predicted"/>
<evidence type="ECO:0000313" key="2">
    <source>
        <dbReference type="Proteomes" id="UP000320095"/>
    </source>
</evidence>
<accession>A0A502E8E8</accession>
<organism evidence="1 2">
    <name type="scientific">Mycolicibacterium hodleri</name>
    <dbReference type="NCBI Taxonomy" id="49897"/>
    <lineage>
        <taxon>Bacteria</taxon>
        <taxon>Bacillati</taxon>
        <taxon>Actinomycetota</taxon>
        <taxon>Actinomycetes</taxon>
        <taxon>Mycobacteriales</taxon>
        <taxon>Mycobacteriaceae</taxon>
        <taxon>Mycolicibacterium</taxon>
    </lineage>
</organism>
<gene>
    <name evidence="1" type="ORF">EAH80_18165</name>
</gene>